<dbReference type="PANTHER" id="PTHR22916:SF3">
    <property type="entry name" value="UDP-GLCNAC:BETAGAL BETA-1,3-N-ACETYLGLUCOSAMINYLTRANSFERASE-LIKE PROTEIN 1"/>
    <property type="match status" value="1"/>
</dbReference>
<organism evidence="2 3">
    <name type="scientific">Flavisolibacter ginsenosidimutans</name>
    <dbReference type="NCBI Taxonomy" id="661481"/>
    <lineage>
        <taxon>Bacteria</taxon>
        <taxon>Pseudomonadati</taxon>
        <taxon>Bacteroidota</taxon>
        <taxon>Chitinophagia</taxon>
        <taxon>Chitinophagales</taxon>
        <taxon>Chitinophagaceae</taxon>
        <taxon>Flavisolibacter</taxon>
    </lineage>
</organism>
<reference evidence="2 3" key="1">
    <citation type="journal article" date="2015" name="Int. J. Syst. Evol. Microbiol.">
        <title>Flavisolibacter ginsenosidimutans sp. nov., with ginsenoside-converting activity isolated from soil used for cultivating ginseng.</title>
        <authorList>
            <person name="Zhao Y."/>
            <person name="Liu Q."/>
            <person name="Kang M.S."/>
            <person name="Jin F."/>
            <person name="Yu H."/>
            <person name="Im W.T."/>
        </authorList>
    </citation>
    <scope>NUCLEOTIDE SEQUENCE [LARGE SCALE GENOMIC DNA]</scope>
    <source>
        <strain evidence="2 3">Gsoil 636</strain>
    </source>
</reference>
<dbReference type="CDD" id="cd00761">
    <property type="entry name" value="Glyco_tranf_GTA_type"/>
    <property type="match status" value="1"/>
</dbReference>
<dbReference type="Gene3D" id="3.90.550.10">
    <property type="entry name" value="Spore Coat Polysaccharide Biosynthesis Protein SpsA, Chain A"/>
    <property type="match status" value="1"/>
</dbReference>
<name>A0A5B8UET4_9BACT</name>
<accession>A0A5B8UET4</accession>
<protein>
    <submittedName>
        <fullName evidence="2">Glycosyltransferase family 2 protein</fullName>
    </submittedName>
</protein>
<dbReference type="InterPro" id="IPR001173">
    <property type="entry name" value="Glyco_trans_2-like"/>
</dbReference>
<keyword evidence="2" id="KW-0808">Transferase</keyword>
<evidence type="ECO:0000313" key="2">
    <source>
        <dbReference type="EMBL" id="QEC54875.1"/>
    </source>
</evidence>
<dbReference type="SUPFAM" id="SSF53448">
    <property type="entry name" value="Nucleotide-diphospho-sugar transferases"/>
    <property type="match status" value="1"/>
</dbReference>
<gene>
    <name evidence="2" type="ORF">FSB75_02815</name>
</gene>
<evidence type="ECO:0000313" key="3">
    <source>
        <dbReference type="Proteomes" id="UP000321204"/>
    </source>
</evidence>
<dbReference type="Pfam" id="PF00535">
    <property type="entry name" value="Glycos_transf_2"/>
    <property type="match status" value="1"/>
</dbReference>
<dbReference type="OrthoDB" id="9815829at2"/>
<dbReference type="KEGG" id="fgg:FSB75_02815"/>
<dbReference type="AlphaFoldDB" id="A0A5B8UET4"/>
<sequence>MSVPLVSVLITSYNREKYIAEAIESVLAQTFDDYEIIVVDDASTDGTIDVIKTYAAKDARIRYYVNEKNLGDYPNRNKVASYAVGKYLKYIDSDDVMYDHCLHVMVSSMERFPEAGFGLCTIQDPHKPFPMAIPGKQAYEEHFSGLGHFHRAPGSAIIKREVFEKEGGFSGRPLIGDNELWFKLANRYPVVKFVSGLYWDRNHGDQERFSNYAKKHYRKLRYDTTVAALNNKECPLGGGEKSRALKRIKREFQKHQLKSALLDFKEIFIKRKNPYDRL</sequence>
<dbReference type="GO" id="GO:0016758">
    <property type="term" value="F:hexosyltransferase activity"/>
    <property type="evidence" value="ECO:0007669"/>
    <property type="project" value="UniProtKB-ARBA"/>
</dbReference>
<evidence type="ECO:0000259" key="1">
    <source>
        <dbReference type="Pfam" id="PF00535"/>
    </source>
</evidence>
<dbReference type="PANTHER" id="PTHR22916">
    <property type="entry name" value="GLYCOSYLTRANSFERASE"/>
    <property type="match status" value="1"/>
</dbReference>
<dbReference type="EMBL" id="CP042433">
    <property type="protein sequence ID" value="QEC54875.1"/>
    <property type="molecule type" value="Genomic_DNA"/>
</dbReference>
<dbReference type="Proteomes" id="UP000321204">
    <property type="component" value="Chromosome"/>
</dbReference>
<proteinExistence type="predicted"/>
<feature type="domain" description="Glycosyltransferase 2-like" evidence="1">
    <location>
        <begin position="7"/>
        <end position="165"/>
    </location>
</feature>
<dbReference type="RefSeq" id="WP_146782436.1">
    <property type="nucleotide sequence ID" value="NZ_BAABIO010000006.1"/>
</dbReference>
<keyword evidence="3" id="KW-1185">Reference proteome</keyword>
<dbReference type="InterPro" id="IPR029044">
    <property type="entry name" value="Nucleotide-diphossugar_trans"/>
</dbReference>